<dbReference type="OrthoDB" id="4966766at2"/>
<keyword evidence="1" id="KW-1133">Transmembrane helix</keyword>
<sequence length="130" mass="14466">MTSSAEHPPQAPPVQREFVVRRAPRIGVFMASGAALGLIAALLVTTFGPQNPEFTFATTFGFFFVLFAVVGAALGSLVWLVLDRRSRKEMYTVHAESVQDPSQADVALRGTDVQQWRDRWENEDRDSQAR</sequence>
<dbReference type="STRING" id="574650.SAMN04487966_103256"/>
<name>A0A1I7MJU2_9MICC</name>
<feature type="transmembrane region" description="Helical" evidence="1">
    <location>
        <begin position="60"/>
        <end position="82"/>
    </location>
</feature>
<dbReference type="Proteomes" id="UP000198881">
    <property type="component" value="Unassembled WGS sequence"/>
</dbReference>
<dbReference type="RefSeq" id="WP_091695915.1">
    <property type="nucleotide sequence ID" value="NZ_CBDRLN010000005.1"/>
</dbReference>
<feature type="transmembrane region" description="Helical" evidence="1">
    <location>
        <begin position="26"/>
        <end position="48"/>
    </location>
</feature>
<proteinExistence type="predicted"/>
<evidence type="ECO:0000313" key="2">
    <source>
        <dbReference type="EMBL" id="SFV22208.1"/>
    </source>
</evidence>
<accession>A0A1I7MJU2</accession>
<dbReference type="AlphaFoldDB" id="A0A1I7MJU2"/>
<organism evidence="2 3">
    <name type="scientific">Micrococcus terreus</name>
    <dbReference type="NCBI Taxonomy" id="574650"/>
    <lineage>
        <taxon>Bacteria</taxon>
        <taxon>Bacillati</taxon>
        <taxon>Actinomycetota</taxon>
        <taxon>Actinomycetes</taxon>
        <taxon>Micrococcales</taxon>
        <taxon>Micrococcaceae</taxon>
        <taxon>Micrococcus</taxon>
    </lineage>
</organism>
<keyword evidence="1" id="KW-0812">Transmembrane</keyword>
<gene>
    <name evidence="2" type="ORF">SAMN04487966_103256</name>
</gene>
<evidence type="ECO:0000313" key="3">
    <source>
        <dbReference type="Proteomes" id="UP000198881"/>
    </source>
</evidence>
<reference evidence="2 3" key="1">
    <citation type="submission" date="2016-10" db="EMBL/GenBank/DDBJ databases">
        <authorList>
            <person name="de Groot N.N."/>
        </authorList>
    </citation>
    <scope>NUCLEOTIDE SEQUENCE [LARGE SCALE GENOMIC DNA]</scope>
    <source>
        <strain evidence="2 3">CGMCC 1.7054</strain>
    </source>
</reference>
<evidence type="ECO:0000256" key="1">
    <source>
        <dbReference type="SAM" id="Phobius"/>
    </source>
</evidence>
<keyword evidence="3" id="KW-1185">Reference proteome</keyword>
<dbReference type="EMBL" id="FPCG01000003">
    <property type="protein sequence ID" value="SFV22208.1"/>
    <property type="molecule type" value="Genomic_DNA"/>
</dbReference>
<protein>
    <submittedName>
        <fullName evidence="2">Uncharacterized protein</fullName>
    </submittedName>
</protein>
<keyword evidence="1" id="KW-0472">Membrane</keyword>